<proteinExistence type="predicted"/>
<dbReference type="EMBL" id="BGPR01021628">
    <property type="protein sequence ID" value="GBN87101.1"/>
    <property type="molecule type" value="Genomic_DNA"/>
</dbReference>
<evidence type="ECO:0000313" key="2">
    <source>
        <dbReference type="Proteomes" id="UP000499080"/>
    </source>
</evidence>
<sequence length="144" mass="16133">MTRACASVSDSIKVMAMTAYDRAQQRRKEYRKDRFQKDFQLVHSHQETALIAPSAIPCGHRTCPQQEFMAESITKKPGSFQFSVFSRNPFSNSFFSQQASAATKLKNGAFEKARSSDSHLFPFPFSPDSPFPCALCIAGQPSRI</sequence>
<organism evidence="1 2">
    <name type="scientific">Araneus ventricosus</name>
    <name type="common">Orbweaver spider</name>
    <name type="synonym">Epeira ventricosa</name>
    <dbReference type="NCBI Taxonomy" id="182803"/>
    <lineage>
        <taxon>Eukaryota</taxon>
        <taxon>Metazoa</taxon>
        <taxon>Ecdysozoa</taxon>
        <taxon>Arthropoda</taxon>
        <taxon>Chelicerata</taxon>
        <taxon>Arachnida</taxon>
        <taxon>Araneae</taxon>
        <taxon>Araneomorphae</taxon>
        <taxon>Entelegynae</taxon>
        <taxon>Araneoidea</taxon>
        <taxon>Araneidae</taxon>
        <taxon>Araneus</taxon>
    </lineage>
</organism>
<gene>
    <name evidence="1" type="ORF">AVEN_72464_1</name>
</gene>
<protein>
    <submittedName>
        <fullName evidence="1">Uncharacterized protein</fullName>
    </submittedName>
</protein>
<dbReference type="AlphaFoldDB" id="A0A4Y2SGR6"/>
<evidence type="ECO:0000313" key="1">
    <source>
        <dbReference type="EMBL" id="GBN87101.1"/>
    </source>
</evidence>
<keyword evidence="2" id="KW-1185">Reference proteome</keyword>
<reference evidence="1 2" key="1">
    <citation type="journal article" date="2019" name="Sci. Rep.">
        <title>Orb-weaving spider Araneus ventricosus genome elucidates the spidroin gene catalogue.</title>
        <authorList>
            <person name="Kono N."/>
            <person name="Nakamura H."/>
            <person name="Ohtoshi R."/>
            <person name="Moran D.A.P."/>
            <person name="Shinohara A."/>
            <person name="Yoshida Y."/>
            <person name="Fujiwara M."/>
            <person name="Mori M."/>
            <person name="Tomita M."/>
            <person name="Arakawa K."/>
        </authorList>
    </citation>
    <scope>NUCLEOTIDE SEQUENCE [LARGE SCALE GENOMIC DNA]</scope>
</reference>
<name>A0A4Y2SGR6_ARAVE</name>
<dbReference type="Proteomes" id="UP000499080">
    <property type="component" value="Unassembled WGS sequence"/>
</dbReference>
<comment type="caution">
    <text evidence="1">The sequence shown here is derived from an EMBL/GenBank/DDBJ whole genome shotgun (WGS) entry which is preliminary data.</text>
</comment>
<accession>A0A4Y2SGR6</accession>